<dbReference type="EMBL" id="WVIC01000028">
    <property type="protein sequence ID" value="NCJ07538.1"/>
    <property type="molecule type" value="Genomic_DNA"/>
</dbReference>
<comment type="caution">
    <text evidence="6">The sequence shown here is derived from an EMBL/GenBank/DDBJ whole genome shotgun (WGS) entry which is preliminary data.</text>
</comment>
<dbReference type="InterPro" id="IPR007343">
    <property type="entry name" value="Uncharacterised_pept_Zn_put"/>
</dbReference>
<name>A0A8K2A0V2_9CYAN</name>
<evidence type="ECO:0000313" key="6">
    <source>
        <dbReference type="EMBL" id="NCJ07538.1"/>
    </source>
</evidence>
<evidence type="ECO:0000256" key="2">
    <source>
        <dbReference type="ARBA" id="ARBA00022692"/>
    </source>
</evidence>
<sequence length="209" mass="23823">MYCRALKRGLLLGSILALSCQPIAQSQALRQKVHAANADINNFWIQKFRSFNREWRTPRAFEYTSRAQTPCGMAQRFNALYCGLNHSIYLNIPLLVHVSQRLGDFAAITILAHEYGHAAQRQLGLSRLHQYLVQEELQADCFAGAYARDASRRGLLRPQDAQHGYLQSYASGHLRFHAQTHGTRDQRARAYYLGYSRGFASCLAYSRLQ</sequence>
<organism evidence="6 7">
    <name type="scientific">Petrachloros mirabilis ULC683</name>
    <dbReference type="NCBI Taxonomy" id="2781853"/>
    <lineage>
        <taxon>Bacteria</taxon>
        <taxon>Bacillati</taxon>
        <taxon>Cyanobacteriota</taxon>
        <taxon>Cyanophyceae</taxon>
        <taxon>Synechococcales</taxon>
        <taxon>Petrachlorosaceae</taxon>
        <taxon>Petrachloros</taxon>
        <taxon>Petrachloros mirabilis</taxon>
    </lineage>
</organism>
<keyword evidence="4" id="KW-0472">Membrane</keyword>
<dbReference type="Proteomes" id="UP000607397">
    <property type="component" value="Unassembled WGS sequence"/>
</dbReference>
<reference evidence="6" key="1">
    <citation type="submission" date="2019-12" db="EMBL/GenBank/DDBJ databases">
        <title>High-Quality draft genome sequences of three cyanobacteria isolated from the limestone walls of the Old Cathedral of Coimbra.</title>
        <authorList>
            <person name="Tiago I."/>
            <person name="Soares F."/>
            <person name="Portugal A."/>
        </authorList>
    </citation>
    <scope>NUCLEOTIDE SEQUENCE [LARGE SCALE GENOMIC DNA]</scope>
    <source>
        <strain evidence="6">C</strain>
    </source>
</reference>
<dbReference type="AlphaFoldDB" id="A0A8K2A0V2"/>
<dbReference type="PANTHER" id="PTHR30168">
    <property type="entry name" value="PUTATIVE MEMBRANE PROTEIN YPFJ"/>
    <property type="match status" value="1"/>
</dbReference>
<keyword evidence="6" id="KW-0482">Metalloprotease</keyword>
<keyword evidence="2" id="KW-0812">Transmembrane</keyword>
<protein>
    <submittedName>
        <fullName evidence="6">Zinc metalloprotease</fullName>
    </submittedName>
</protein>
<proteinExistence type="predicted"/>
<keyword evidence="7" id="KW-1185">Reference proteome</keyword>
<keyword evidence="6" id="KW-0378">Hydrolase</keyword>
<dbReference type="SUPFAM" id="SSF55486">
    <property type="entry name" value="Metalloproteases ('zincins'), catalytic domain"/>
    <property type="match status" value="1"/>
</dbReference>
<dbReference type="GO" id="GO:0016020">
    <property type="term" value="C:membrane"/>
    <property type="evidence" value="ECO:0007669"/>
    <property type="project" value="UniProtKB-SubCell"/>
</dbReference>
<dbReference type="PANTHER" id="PTHR30168:SF0">
    <property type="entry name" value="INNER MEMBRANE PROTEIN"/>
    <property type="match status" value="1"/>
</dbReference>
<feature type="chain" id="PRO_5035466598" evidence="5">
    <location>
        <begin position="25"/>
        <end position="209"/>
    </location>
</feature>
<feature type="signal peptide" evidence="5">
    <location>
        <begin position="1"/>
        <end position="24"/>
    </location>
</feature>
<evidence type="ECO:0000256" key="3">
    <source>
        <dbReference type="ARBA" id="ARBA00022989"/>
    </source>
</evidence>
<keyword evidence="5" id="KW-0732">Signal</keyword>
<evidence type="ECO:0000256" key="1">
    <source>
        <dbReference type="ARBA" id="ARBA00004167"/>
    </source>
</evidence>
<evidence type="ECO:0000256" key="5">
    <source>
        <dbReference type="SAM" id="SignalP"/>
    </source>
</evidence>
<comment type="subcellular location">
    <subcellularLocation>
        <location evidence="1">Membrane</location>
        <topology evidence="1">Single-pass membrane protein</topology>
    </subcellularLocation>
</comment>
<accession>A0A8K2A0V2</accession>
<keyword evidence="6" id="KW-0645">Protease</keyword>
<keyword evidence="3" id="KW-1133">Transmembrane helix</keyword>
<dbReference type="GO" id="GO:0008237">
    <property type="term" value="F:metallopeptidase activity"/>
    <property type="evidence" value="ECO:0007669"/>
    <property type="project" value="UniProtKB-KW"/>
</dbReference>
<dbReference type="PROSITE" id="PS51257">
    <property type="entry name" value="PROKAR_LIPOPROTEIN"/>
    <property type="match status" value="1"/>
</dbReference>
<dbReference type="Pfam" id="PF04228">
    <property type="entry name" value="Zn_peptidase"/>
    <property type="match status" value="1"/>
</dbReference>
<evidence type="ECO:0000256" key="4">
    <source>
        <dbReference type="ARBA" id="ARBA00023136"/>
    </source>
</evidence>
<dbReference type="RefSeq" id="WP_161826018.1">
    <property type="nucleotide sequence ID" value="NZ_WVIC01000028.1"/>
</dbReference>
<gene>
    <name evidence="6" type="ORF">GS597_13670</name>
</gene>
<evidence type="ECO:0000313" key="7">
    <source>
        <dbReference type="Proteomes" id="UP000607397"/>
    </source>
</evidence>